<proteinExistence type="predicted"/>
<protein>
    <submittedName>
        <fullName evidence="2">Uncharacterized protein</fullName>
    </submittedName>
</protein>
<organism evidence="2 3">
    <name type="scientific">Cardiocondyla obscurior</name>
    <dbReference type="NCBI Taxonomy" id="286306"/>
    <lineage>
        <taxon>Eukaryota</taxon>
        <taxon>Metazoa</taxon>
        <taxon>Ecdysozoa</taxon>
        <taxon>Arthropoda</taxon>
        <taxon>Hexapoda</taxon>
        <taxon>Insecta</taxon>
        <taxon>Pterygota</taxon>
        <taxon>Neoptera</taxon>
        <taxon>Endopterygota</taxon>
        <taxon>Hymenoptera</taxon>
        <taxon>Apocrita</taxon>
        <taxon>Aculeata</taxon>
        <taxon>Formicoidea</taxon>
        <taxon>Formicidae</taxon>
        <taxon>Myrmicinae</taxon>
        <taxon>Cardiocondyla</taxon>
    </lineage>
</organism>
<dbReference type="Proteomes" id="UP001430953">
    <property type="component" value="Unassembled WGS sequence"/>
</dbReference>
<sequence>MSTLMFHFMLQSPAELYNSDKAHVDWRASDPAAPPPEGPWSPRRRTRERRRSRPVSNLDASTWTLGFGDLNARVSPPLSVTSVQRRGIIRNNRSPRLASSPAENNPPLLDGCNKRNRRPEKCYWQHCERKTVRGENPNDCSEHARVPIKEMDTVITKPCWRLGIRINSTR</sequence>
<comment type="caution">
    <text evidence="2">The sequence shown here is derived from an EMBL/GenBank/DDBJ whole genome shotgun (WGS) entry which is preliminary data.</text>
</comment>
<keyword evidence="3" id="KW-1185">Reference proteome</keyword>
<feature type="region of interest" description="Disordered" evidence="1">
    <location>
        <begin position="91"/>
        <end position="112"/>
    </location>
</feature>
<name>A0AAW2G815_9HYME</name>
<evidence type="ECO:0000256" key="1">
    <source>
        <dbReference type="SAM" id="MobiDB-lite"/>
    </source>
</evidence>
<gene>
    <name evidence="2" type="ORF">PUN28_007134</name>
</gene>
<dbReference type="EMBL" id="JADYXP020000006">
    <property type="protein sequence ID" value="KAL0122176.1"/>
    <property type="molecule type" value="Genomic_DNA"/>
</dbReference>
<dbReference type="AlphaFoldDB" id="A0AAW2G815"/>
<evidence type="ECO:0000313" key="3">
    <source>
        <dbReference type="Proteomes" id="UP001430953"/>
    </source>
</evidence>
<evidence type="ECO:0000313" key="2">
    <source>
        <dbReference type="EMBL" id="KAL0122176.1"/>
    </source>
</evidence>
<feature type="region of interest" description="Disordered" evidence="1">
    <location>
        <begin position="26"/>
        <end position="56"/>
    </location>
</feature>
<feature type="compositionally biased region" description="Basic residues" evidence="1">
    <location>
        <begin position="42"/>
        <end position="53"/>
    </location>
</feature>
<accession>A0AAW2G815</accession>
<reference evidence="2 3" key="1">
    <citation type="submission" date="2023-03" db="EMBL/GenBank/DDBJ databases">
        <title>High recombination rates correlate with genetic variation in Cardiocondyla obscurior ants.</title>
        <authorList>
            <person name="Errbii M."/>
        </authorList>
    </citation>
    <scope>NUCLEOTIDE SEQUENCE [LARGE SCALE GENOMIC DNA]</scope>
    <source>
        <strain evidence="2">Alpha-2009</strain>
        <tissue evidence="2">Whole body</tissue>
    </source>
</reference>